<organism evidence="2">
    <name type="scientific">Siphoviridae sp. ctD6g5</name>
    <dbReference type="NCBI Taxonomy" id="2826196"/>
    <lineage>
        <taxon>Viruses</taxon>
        <taxon>Duplodnaviria</taxon>
        <taxon>Heunggongvirae</taxon>
        <taxon>Uroviricota</taxon>
        <taxon>Caudoviricetes</taxon>
    </lineage>
</organism>
<dbReference type="Pfam" id="PF13443">
    <property type="entry name" value="HTH_26"/>
    <property type="match status" value="1"/>
</dbReference>
<evidence type="ECO:0000259" key="1">
    <source>
        <dbReference type="PROSITE" id="PS50943"/>
    </source>
</evidence>
<dbReference type="GO" id="GO:0003677">
    <property type="term" value="F:DNA binding"/>
    <property type="evidence" value="ECO:0007669"/>
    <property type="project" value="InterPro"/>
</dbReference>
<dbReference type="CDD" id="cd00093">
    <property type="entry name" value="HTH_XRE"/>
    <property type="match status" value="1"/>
</dbReference>
<sequence length="73" mass="8457">MEQKEAKRILIFNIRRIIKDKGLKQCAVAEKAGFSPRLFSSMLNERKFILAEYIPNIATALGVDVNELYRKEE</sequence>
<dbReference type="SMART" id="SM00530">
    <property type="entry name" value="HTH_XRE"/>
    <property type="match status" value="1"/>
</dbReference>
<dbReference type="InterPro" id="IPR010982">
    <property type="entry name" value="Lambda_DNA-bd_dom_sf"/>
</dbReference>
<dbReference type="EMBL" id="BK014970">
    <property type="protein sequence ID" value="DAD84943.1"/>
    <property type="molecule type" value="Genomic_DNA"/>
</dbReference>
<accession>A0A8S5MS89</accession>
<evidence type="ECO:0000313" key="2">
    <source>
        <dbReference type="EMBL" id="DAD84943.1"/>
    </source>
</evidence>
<dbReference type="Gene3D" id="1.10.260.40">
    <property type="entry name" value="lambda repressor-like DNA-binding domains"/>
    <property type="match status" value="1"/>
</dbReference>
<dbReference type="SUPFAM" id="SSF47413">
    <property type="entry name" value="lambda repressor-like DNA-binding domains"/>
    <property type="match status" value="1"/>
</dbReference>
<protein>
    <submittedName>
        <fullName evidence="2">Helix-turn-helix domain protein</fullName>
    </submittedName>
</protein>
<feature type="domain" description="HTH cro/C1-type" evidence="1">
    <location>
        <begin position="14"/>
        <end position="68"/>
    </location>
</feature>
<reference evidence="2" key="1">
    <citation type="journal article" date="2021" name="Proc. Natl. Acad. Sci. U.S.A.">
        <title>A Catalog of Tens of Thousands of Viruses from Human Metagenomes Reveals Hidden Associations with Chronic Diseases.</title>
        <authorList>
            <person name="Tisza M.J."/>
            <person name="Buck C.B."/>
        </authorList>
    </citation>
    <scope>NUCLEOTIDE SEQUENCE</scope>
    <source>
        <strain evidence="2">CtD6g5</strain>
    </source>
</reference>
<dbReference type="InterPro" id="IPR001387">
    <property type="entry name" value="Cro/C1-type_HTH"/>
</dbReference>
<name>A0A8S5MS89_9CAUD</name>
<dbReference type="PROSITE" id="PS50943">
    <property type="entry name" value="HTH_CROC1"/>
    <property type="match status" value="1"/>
</dbReference>
<proteinExistence type="predicted"/>